<dbReference type="NCBIfam" id="NF047431">
    <property type="entry name" value="hiber_recruit"/>
    <property type="match status" value="1"/>
</dbReference>
<dbReference type="STRING" id="882082.SaccyDRAFT_1278"/>
<dbReference type="RefSeq" id="WP_005454604.1">
    <property type="nucleotide sequence ID" value="NZ_CM001440.1"/>
</dbReference>
<dbReference type="SUPFAM" id="SSF90002">
    <property type="entry name" value="Hypothetical protein YjiA, C-terminal domain"/>
    <property type="match status" value="1"/>
</dbReference>
<keyword evidence="3" id="KW-1185">Reference proteome</keyword>
<dbReference type="AlphaFoldDB" id="H5XCH2"/>
<name>H5XCH2_9PSEU</name>
<dbReference type="PANTHER" id="PTHR43603">
    <property type="entry name" value="COBW DOMAIN-CONTAINING PROTEIN DDB_G0274527"/>
    <property type="match status" value="1"/>
</dbReference>
<gene>
    <name evidence="2" type="ORF">SaccyDRAFT_1278</name>
</gene>
<dbReference type="Gene3D" id="3.40.50.300">
    <property type="entry name" value="P-loop containing nucleotide triphosphate hydrolases"/>
    <property type="match status" value="1"/>
</dbReference>
<dbReference type="InterPro" id="IPR011629">
    <property type="entry name" value="CobW-like_C"/>
</dbReference>
<protein>
    <submittedName>
        <fullName evidence="2">Putative GTPase, G3E family</fullName>
    </submittedName>
</protein>
<dbReference type="InterPro" id="IPR027417">
    <property type="entry name" value="P-loop_NTPase"/>
</dbReference>
<accession>H5XCH2</accession>
<reference evidence="2 3" key="1">
    <citation type="submission" date="2011-11" db="EMBL/GenBank/DDBJ databases">
        <title>The Noncontiguous Finished sequence of Saccharomonospora cyanea NA-134.</title>
        <authorList>
            <consortium name="US DOE Joint Genome Institute"/>
            <person name="Lucas S."/>
            <person name="Han J."/>
            <person name="Lapidus A."/>
            <person name="Cheng J.-F."/>
            <person name="Goodwin L."/>
            <person name="Pitluck S."/>
            <person name="Peters L."/>
            <person name="Ovchinnikova G."/>
            <person name="Lu M."/>
            <person name="Detter J.C."/>
            <person name="Han C."/>
            <person name="Tapia R."/>
            <person name="Land M."/>
            <person name="Hauser L."/>
            <person name="Kyrpides N."/>
            <person name="Ivanova N."/>
            <person name="Pagani I."/>
            <person name="Brambilla E.-M."/>
            <person name="Klenk H.-P."/>
            <person name="Woyke T."/>
        </authorList>
    </citation>
    <scope>NUCLEOTIDE SEQUENCE [LARGE SCALE GENOMIC DNA]</scope>
    <source>
        <strain evidence="2 3">NA-134</strain>
    </source>
</reference>
<proteinExistence type="predicted"/>
<evidence type="ECO:0000313" key="2">
    <source>
        <dbReference type="EMBL" id="EHR60187.1"/>
    </source>
</evidence>
<dbReference type="SMART" id="SM00833">
    <property type="entry name" value="CobW_C"/>
    <property type="match status" value="1"/>
</dbReference>
<dbReference type="Pfam" id="PF07683">
    <property type="entry name" value="CobW_C"/>
    <property type="match status" value="1"/>
</dbReference>
<dbReference type="Pfam" id="PF02492">
    <property type="entry name" value="cobW"/>
    <property type="match status" value="1"/>
</dbReference>
<dbReference type="OrthoDB" id="9808822at2"/>
<evidence type="ECO:0000313" key="3">
    <source>
        <dbReference type="Proteomes" id="UP000002791"/>
    </source>
</evidence>
<dbReference type="Proteomes" id="UP000002791">
    <property type="component" value="Chromosome"/>
</dbReference>
<dbReference type="InterPro" id="IPR051927">
    <property type="entry name" value="Zn_Chap_cDPG_Synth"/>
</dbReference>
<sequence>MTAKHRTPLILTSGLSPAANRDLANRLRGSSRGTAVVHHDLRQVSSGVVLRTVWLGSSESHTTLELAHGCVSCTLREDLLPLLRRLSAQPDVQRMVLRLDESMEPEQVSWAIHHVLVDDRPVIEDVEIEAVVTVFDAGDWLHDALGDETMAERGLPGSPDDERTVAQVALAQVEFADVLVYVGDLPDVWTVAKTNAVLRRVAPSAPIVELSTTSWDALVGAVPHHARRGAAEDPHGSLLRGEPPLHTDCGVTVVPFSARRPFHPERLHEAIDVLLDGVVRTRGRVWVASQPDTALWIESAGGGLGVGLLGPWLDSPEAPSWEDVSRERRALASLRWDPFFGDRHQELVVITHDAEPRGIETALRAALLTDEELAQGRDAWTRYPDPFGQWHEELCDDTERPETEAITHRKGTES</sequence>
<dbReference type="InterPro" id="IPR003495">
    <property type="entry name" value="CobW/HypB/UreG_nucleotide-bd"/>
</dbReference>
<organism evidence="2 3">
    <name type="scientific">Saccharomonospora cyanea NA-134</name>
    <dbReference type="NCBI Taxonomy" id="882082"/>
    <lineage>
        <taxon>Bacteria</taxon>
        <taxon>Bacillati</taxon>
        <taxon>Actinomycetota</taxon>
        <taxon>Actinomycetes</taxon>
        <taxon>Pseudonocardiales</taxon>
        <taxon>Pseudonocardiaceae</taxon>
        <taxon>Saccharomonospora</taxon>
    </lineage>
</organism>
<dbReference type="EMBL" id="CM001440">
    <property type="protein sequence ID" value="EHR60187.1"/>
    <property type="molecule type" value="Genomic_DNA"/>
</dbReference>
<dbReference type="PANTHER" id="PTHR43603:SF1">
    <property type="entry name" value="ZINC-REGULATED GTPASE METALLOPROTEIN ACTIVATOR 1"/>
    <property type="match status" value="1"/>
</dbReference>
<dbReference type="eggNOG" id="COG0523">
    <property type="taxonomic scope" value="Bacteria"/>
</dbReference>
<dbReference type="HOGENOM" id="CLU_017452_2_0_11"/>
<evidence type="ECO:0000259" key="1">
    <source>
        <dbReference type="SMART" id="SM00833"/>
    </source>
</evidence>
<feature type="domain" description="CobW C-terminal" evidence="1">
    <location>
        <begin position="251"/>
        <end position="367"/>
    </location>
</feature>